<dbReference type="Proteomes" id="UP000515981">
    <property type="component" value="Chromosome"/>
</dbReference>
<accession>A0A7G9FT16</accession>
<evidence type="ECO:0000313" key="2">
    <source>
        <dbReference type="Proteomes" id="UP000515981"/>
    </source>
</evidence>
<keyword evidence="2" id="KW-1185">Reference proteome</keyword>
<sequence>MEEKLERRMCMDALESVALRLGQLNNMIKSLSIGMQQENIEQQAVDCMECIAYCVNDIRAMALDELQQIRDEQNNMDKI</sequence>
<dbReference type="AlphaFoldDB" id="A0A7G9FT16"/>
<dbReference type="EMBL" id="CP060633">
    <property type="protein sequence ID" value="QNM01698.1"/>
    <property type="molecule type" value="Genomic_DNA"/>
</dbReference>
<dbReference type="RefSeq" id="WP_249325609.1">
    <property type="nucleotide sequence ID" value="NZ_CP060633.1"/>
</dbReference>
<name>A0A7G9FT16_9FIRM</name>
<dbReference type="KEGG" id="ssun:H9Q77_11390"/>
<evidence type="ECO:0000313" key="1">
    <source>
        <dbReference type="EMBL" id="QNM01698.1"/>
    </source>
</evidence>
<organism evidence="1 2">
    <name type="scientific">Simiaoa sunii</name>
    <dbReference type="NCBI Taxonomy" id="2763672"/>
    <lineage>
        <taxon>Bacteria</taxon>
        <taxon>Bacillati</taxon>
        <taxon>Bacillota</taxon>
        <taxon>Clostridia</taxon>
        <taxon>Lachnospirales</taxon>
        <taxon>Lachnospiraceae</taxon>
        <taxon>Simiaoa</taxon>
    </lineage>
</organism>
<reference evidence="1 2" key="1">
    <citation type="submission" date="2020-08" db="EMBL/GenBank/DDBJ databases">
        <authorList>
            <person name="Liu C."/>
            <person name="Sun Q."/>
        </authorList>
    </citation>
    <scope>NUCLEOTIDE SEQUENCE [LARGE SCALE GENOMIC DNA]</scope>
    <source>
        <strain evidence="1 2">NSJ-8</strain>
    </source>
</reference>
<proteinExistence type="predicted"/>
<protein>
    <submittedName>
        <fullName evidence="1">Uncharacterized protein</fullName>
    </submittedName>
</protein>
<gene>
    <name evidence="1" type="ORF">H9Q77_11390</name>
</gene>